<name>A0ABR2IXJ6_9PEZI</name>
<evidence type="ECO:0000256" key="5">
    <source>
        <dbReference type="SAM" id="Phobius"/>
    </source>
</evidence>
<feature type="transmembrane region" description="Helical" evidence="5">
    <location>
        <begin position="312"/>
        <end position="331"/>
    </location>
</feature>
<feature type="transmembrane region" description="Helical" evidence="5">
    <location>
        <begin position="105"/>
        <end position="128"/>
    </location>
</feature>
<evidence type="ECO:0000256" key="1">
    <source>
        <dbReference type="ARBA" id="ARBA00004141"/>
    </source>
</evidence>
<feature type="transmembrane region" description="Helical" evidence="5">
    <location>
        <begin position="6"/>
        <end position="28"/>
    </location>
</feature>
<feature type="transmembrane region" description="Helical" evidence="5">
    <location>
        <begin position="377"/>
        <end position="394"/>
    </location>
</feature>
<dbReference type="PANTHER" id="PTHR31382:SF3">
    <property type="entry name" value="SODIUM ION_PROTON EXCHANGER (EUROFUNG)"/>
    <property type="match status" value="1"/>
</dbReference>
<gene>
    <name evidence="7" type="ORF">PGQ11_007629</name>
</gene>
<evidence type="ECO:0000256" key="4">
    <source>
        <dbReference type="ARBA" id="ARBA00023136"/>
    </source>
</evidence>
<feature type="transmembrane region" description="Helical" evidence="5">
    <location>
        <begin position="73"/>
        <end position="93"/>
    </location>
</feature>
<evidence type="ECO:0000313" key="8">
    <source>
        <dbReference type="Proteomes" id="UP001390339"/>
    </source>
</evidence>
<dbReference type="InterPro" id="IPR006153">
    <property type="entry name" value="Cation/H_exchanger_TM"/>
</dbReference>
<protein>
    <submittedName>
        <fullName evidence="7">Na(+)/H(+) antiporter</fullName>
    </submittedName>
</protein>
<accession>A0ABR2IXJ6</accession>
<dbReference type="InterPro" id="IPR004712">
    <property type="entry name" value="Na+/H+_antiporter_fungi"/>
</dbReference>
<dbReference type="InterPro" id="IPR038770">
    <property type="entry name" value="Na+/solute_symporter_sf"/>
</dbReference>
<feature type="transmembrane region" description="Helical" evidence="5">
    <location>
        <begin position="35"/>
        <end position="53"/>
    </location>
</feature>
<keyword evidence="2 5" id="KW-0812">Transmembrane</keyword>
<dbReference type="PANTHER" id="PTHR31382">
    <property type="entry name" value="NA(+)/H(+) ANTIPORTER"/>
    <property type="match status" value="1"/>
</dbReference>
<dbReference type="EMBL" id="JAPCWZ010000004">
    <property type="protein sequence ID" value="KAK8869051.1"/>
    <property type="molecule type" value="Genomic_DNA"/>
</dbReference>
<evidence type="ECO:0000259" key="6">
    <source>
        <dbReference type="Pfam" id="PF00999"/>
    </source>
</evidence>
<comment type="caution">
    <text evidence="7">The sequence shown here is derived from an EMBL/GenBank/DDBJ whole genome shotgun (WGS) entry which is preliminary data.</text>
</comment>
<organism evidence="7 8">
    <name type="scientific">Apiospora arundinis</name>
    <dbReference type="NCBI Taxonomy" id="335852"/>
    <lineage>
        <taxon>Eukaryota</taxon>
        <taxon>Fungi</taxon>
        <taxon>Dikarya</taxon>
        <taxon>Ascomycota</taxon>
        <taxon>Pezizomycotina</taxon>
        <taxon>Sordariomycetes</taxon>
        <taxon>Xylariomycetidae</taxon>
        <taxon>Amphisphaeriales</taxon>
        <taxon>Apiosporaceae</taxon>
        <taxon>Apiospora</taxon>
    </lineage>
</organism>
<sequence length="542" mass="59569">MPTLDVSELNIIASVLGVFTILFGLIAVQIKNRWYLGEALPAVIIGIILGPIATKVLDSQQWVLTTIIRQDDVTLGVMRVMIGIQLVIAGYQLPARYLQVRYREMLVCLLPIMTIMWLSTSVCVLVTIPHLGLYSNLIIGACVTSTDPILSQAVAKGPFADKFVVRPLREIISAEAGANDGFASPFLGLAINLLLQAQYPASSQEGSITRAFGDWVVETLLYTVVLAIVYGAVAGYCARKAVELSLSRKWIDTESYLLFPCALGLFVLGTCGAIGTSDLLACFIAGCALNWDGRFLAETKRRHDEVNSCIDVLLNFAGFMYIGVTVPWQSFDQPETTGTTWPRLLALGFLVLAFRRIPALLTCYWMMPNVVRDWKEAVFMGYFGPIGVGAIYYLEHTTILLLGVANPSTSVKTLLSAMGPVVYFLALFSIIVHGLSIPVLNCIYCFFDVCPITDDAEPMRRRSVHAATPNNAVAGDDGSFIAFNRFTRPNYQSETLPTVEPRREVPPKPQFSSVIFEVEEEKDKEDGTLQKPKGCMVTCNDV</sequence>
<evidence type="ECO:0000256" key="2">
    <source>
        <dbReference type="ARBA" id="ARBA00022692"/>
    </source>
</evidence>
<keyword evidence="8" id="KW-1185">Reference proteome</keyword>
<comment type="subcellular location">
    <subcellularLocation>
        <location evidence="1">Membrane</location>
        <topology evidence="1">Multi-pass membrane protein</topology>
    </subcellularLocation>
</comment>
<keyword evidence="4 5" id="KW-0472">Membrane</keyword>
<reference evidence="7 8" key="1">
    <citation type="journal article" date="2024" name="IMA Fungus">
        <title>Apiospora arundinis, a panoply of carbohydrate-active enzymes and secondary metabolites.</title>
        <authorList>
            <person name="Sorensen T."/>
            <person name="Petersen C."/>
            <person name="Muurmann A.T."/>
            <person name="Christiansen J.V."/>
            <person name="Brundto M.L."/>
            <person name="Overgaard C.K."/>
            <person name="Boysen A.T."/>
            <person name="Wollenberg R.D."/>
            <person name="Larsen T.O."/>
            <person name="Sorensen J.L."/>
            <person name="Nielsen K.L."/>
            <person name="Sondergaard T.E."/>
        </authorList>
    </citation>
    <scope>NUCLEOTIDE SEQUENCE [LARGE SCALE GENOMIC DNA]</scope>
    <source>
        <strain evidence="7 8">AAU 773</strain>
    </source>
</reference>
<feature type="transmembrane region" description="Helical" evidence="5">
    <location>
        <begin position="414"/>
        <end position="435"/>
    </location>
</feature>
<dbReference type="Gene3D" id="1.20.1530.20">
    <property type="match status" value="1"/>
</dbReference>
<proteinExistence type="predicted"/>
<dbReference type="Proteomes" id="UP001390339">
    <property type="component" value="Unassembled WGS sequence"/>
</dbReference>
<evidence type="ECO:0000256" key="3">
    <source>
        <dbReference type="ARBA" id="ARBA00022989"/>
    </source>
</evidence>
<evidence type="ECO:0000313" key="7">
    <source>
        <dbReference type="EMBL" id="KAK8869051.1"/>
    </source>
</evidence>
<feature type="domain" description="Cation/H+ exchanger transmembrane" evidence="6">
    <location>
        <begin position="20"/>
        <end position="439"/>
    </location>
</feature>
<dbReference type="Pfam" id="PF00999">
    <property type="entry name" value="Na_H_Exchanger"/>
    <property type="match status" value="1"/>
</dbReference>
<feature type="transmembrane region" description="Helical" evidence="5">
    <location>
        <begin position="220"/>
        <end position="238"/>
    </location>
</feature>
<keyword evidence="3 5" id="KW-1133">Transmembrane helix</keyword>
<feature type="transmembrane region" description="Helical" evidence="5">
    <location>
        <begin position="343"/>
        <end position="365"/>
    </location>
</feature>